<feature type="transmembrane region" description="Helical" evidence="1">
    <location>
        <begin position="116"/>
        <end position="137"/>
    </location>
</feature>
<reference evidence="3" key="1">
    <citation type="journal article" date="2019" name="Int. J. Syst. Evol. Microbiol.">
        <title>The Global Catalogue of Microorganisms (GCM) 10K type strain sequencing project: providing services to taxonomists for standard genome sequencing and annotation.</title>
        <authorList>
            <consortium name="The Broad Institute Genomics Platform"/>
            <consortium name="The Broad Institute Genome Sequencing Center for Infectious Disease"/>
            <person name="Wu L."/>
            <person name="Ma J."/>
        </authorList>
    </citation>
    <scope>NUCLEOTIDE SEQUENCE [LARGE SCALE GENOMIC DNA]</scope>
    <source>
        <strain evidence="3">NBRC 106310</strain>
    </source>
</reference>
<sequence>MHAQTEWGSHLPTVATNFFSFFTILSNLGAAVVLAIAAVWAWTRGRDAAIEPRWLAVSLACIATYMIVTGIVYNLLLRGVELPQGTTLGWSNEVLHVVIPLFLLADVLLAPKRRMLSWPVVAVIATFPLVWALYTLLRANLIVAPGTGDPYWYPYPFLNPHITAGGYLGVAGYVVGIAVAILAVGAGVVGVSRRRAASASASASGASVAG</sequence>
<dbReference type="RefSeq" id="WP_286300271.1">
    <property type="nucleotide sequence ID" value="NZ_AP027728.1"/>
</dbReference>
<dbReference type="NCBIfam" id="NF038065">
    <property type="entry name" value="Pr6Pr"/>
    <property type="match status" value="1"/>
</dbReference>
<proteinExistence type="predicted"/>
<accession>A0ABN6X6S2</accession>
<dbReference type="EMBL" id="AP027728">
    <property type="protein sequence ID" value="BDZ39848.1"/>
    <property type="molecule type" value="Genomic_DNA"/>
</dbReference>
<evidence type="ECO:0008006" key="4">
    <source>
        <dbReference type="Google" id="ProtNLM"/>
    </source>
</evidence>
<dbReference type="InterPro" id="IPR049713">
    <property type="entry name" value="Pr6Pr-like"/>
</dbReference>
<name>A0ABN6X6S2_9MICO</name>
<keyword evidence="3" id="KW-1185">Reference proteome</keyword>
<feature type="transmembrane region" description="Helical" evidence="1">
    <location>
        <begin position="88"/>
        <end position="109"/>
    </location>
</feature>
<evidence type="ECO:0000313" key="3">
    <source>
        <dbReference type="Proteomes" id="UP001321543"/>
    </source>
</evidence>
<keyword evidence="1" id="KW-0472">Membrane</keyword>
<keyword evidence="1" id="KW-0812">Transmembrane</keyword>
<gene>
    <name evidence="2" type="ORF">GCM10025863_24620</name>
</gene>
<feature type="transmembrane region" description="Helical" evidence="1">
    <location>
        <begin position="18"/>
        <end position="42"/>
    </location>
</feature>
<feature type="transmembrane region" description="Helical" evidence="1">
    <location>
        <begin position="167"/>
        <end position="191"/>
    </location>
</feature>
<keyword evidence="1" id="KW-1133">Transmembrane helix</keyword>
<dbReference type="Proteomes" id="UP001321543">
    <property type="component" value="Chromosome"/>
</dbReference>
<feature type="transmembrane region" description="Helical" evidence="1">
    <location>
        <begin position="54"/>
        <end position="76"/>
    </location>
</feature>
<evidence type="ECO:0000256" key="1">
    <source>
        <dbReference type="SAM" id="Phobius"/>
    </source>
</evidence>
<evidence type="ECO:0000313" key="2">
    <source>
        <dbReference type="EMBL" id="BDZ39848.1"/>
    </source>
</evidence>
<protein>
    <recommendedName>
        <fullName evidence="4">Pr6Pr family membrane protein</fullName>
    </recommendedName>
</protein>
<organism evidence="2 3">
    <name type="scientific">Microbacterium suwonense</name>
    <dbReference type="NCBI Taxonomy" id="683047"/>
    <lineage>
        <taxon>Bacteria</taxon>
        <taxon>Bacillati</taxon>
        <taxon>Actinomycetota</taxon>
        <taxon>Actinomycetes</taxon>
        <taxon>Micrococcales</taxon>
        <taxon>Microbacteriaceae</taxon>
        <taxon>Microbacterium</taxon>
    </lineage>
</organism>